<dbReference type="Proteomes" id="UP000681722">
    <property type="component" value="Unassembled WGS sequence"/>
</dbReference>
<evidence type="ECO:0000313" key="2">
    <source>
        <dbReference type="EMBL" id="CAF1289194.1"/>
    </source>
</evidence>
<dbReference type="PANTHER" id="PTHR46601:SF2">
    <property type="entry name" value="UBIQUITIN-LIKE PROTEASE FAMILY PROFILE DOMAIN-CONTAINING PROTEIN"/>
    <property type="match status" value="1"/>
</dbReference>
<reference evidence="2" key="1">
    <citation type="submission" date="2021-02" db="EMBL/GenBank/DDBJ databases">
        <authorList>
            <person name="Nowell W R."/>
        </authorList>
    </citation>
    <scope>NUCLEOTIDE SEQUENCE</scope>
</reference>
<dbReference type="PANTHER" id="PTHR46601">
    <property type="entry name" value="ULP_PROTEASE DOMAIN-CONTAINING PROTEIN"/>
    <property type="match status" value="1"/>
</dbReference>
<proteinExistence type="predicted"/>
<evidence type="ECO:0000313" key="4">
    <source>
        <dbReference type="EMBL" id="CAF4093638.1"/>
    </source>
</evidence>
<dbReference type="Proteomes" id="UP000677228">
    <property type="component" value="Unassembled WGS sequence"/>
</dbReference>
<dbReference type="EMBL" id="CAJOBA010009902">
    <property type="protein sequence ID" value="CAF3862265.1"/>
    <property type="molecule type" value="Genomic_DNA"/>
</dbReference>
<comment type="caution">
    <text evidence="2">The sequence shown here is derived from an EMBL/GenBank/DDBJ whole genome shotgun (WGS) entry which is preliminary data.</text>
</comment>
<dbReference type="AlphaFoldDB" id="A0A815CYR3"/>
<sequence length="146" mass="16554">MKEQDEIQKAHWNTKPLSIFTAFVWSKNENFSFALPSLDVAHDKFVVDSRLEIILNHIKTVLPNVKGINCFSDDAAVQFKQRFHFRNLIQIANEHKINLSWHFFATSHGKGAVDGIGGVVKRLVCSAGEVCRSAEDFIELAKKKTK</sequence>
<dbReference type="OrthoDB" id="10062343at2759"/>
<gene>
    <name evidence="2" type="ORF">GPM918_LOCUS27946</name>
    <name evidence="1" type="ORF">OVA965_LOCUS19286</name>
    <name evidence="4" type="ORF">SRO942_LOCUS28373</name>
    <name evidence="3" type="ORF">TMI583_LOCUS19301</name>
</gene>
<dbReference type="EMBL" id="CAJNOQ010011971">
    <property type="protein sequence ID" value="CAF1289194.1"/>
    <property type="molecule type" value="Genomic_DNA"/>
</dbReference>
<dbReference type="Proteomes" id="UP000682733">
    <property type="component" value="Unassembled WGS sequence"/>
</dbReference>
<dbReference type="EMBL" id="CAJOBC010031813">
    <property type="protein sequence ID" value="CAF4093638.1"/>
    <property type="molecule type" value="Genomic_DNA"/>
</dbReference>
<evidence type="ECO:0000313" key="5">
    <source>
        <dbReference type="Proteomes" id="UP000663829"/>
    </source>
</evidence>
<name>A0A815CYR3_9BILA</name>
<accession>A0A815CYR3</accession>
<evidence type="ECO:0000313" key="3">
    <source>
        <dbReference type="EMBL" id="CAF3862265.1"/>
    </source>
</evidence>
<dbReference type="Proteomes" id="UP000663829">
    <property type="component" value="Unassembled WGS sequence"/>
</dbReference>
<keyword evidence="5" id="KW-1185">Reference proteome</keyword>
<organism evidence="2 5">
    <name type="scientific">Didymodactylos carnosus</name>
    <dbReference type="NCBI Taxonomy" id="1234261"/>
    <lineage>
        <taxon>Eukaryota</taxon>
        <taxon>Metazoa</taxon>
        <taxon>Spiralia</taxon>
        <taxon>Gnathifera</taxon>
        <taxon>Rotifera</taxon>
        <taxon>Eurotatoria</taxon>
        <taxon>Bdelloidea</taxon>
        <taxon>Philodinida</taxon>
        <taxon>Philodinidae</taxon>
        <taxon>Didymodactylos</taxon>
    </lineage>
</organism>
<dbReference type="EMBL" id="CAJNOK010009883">
    <property type="protein sequence ID" value="CAF1100880.1"/>
    <property type="molecule type" value="Genomic_DNA"/>
</dbReference>
<protein>
    <submittedName>
        <fullName evidence="2">Uncharacterized protein</fullName>
    </submittedName>
</protein>
<evidence type="ECO:0000313" key="1">
    <source>
        <dbReference type="EMBL" id="CAF1100880.1"/>
    </source>
</evidence>